<dbReference type="InterPro" id="IPR012259">
    <property type="entry name" value="DHFR"/>
</dbReference>
<dbReference type="Pfam" id="PF00186">
    <property type="entry name" value="DHFR_1"/>
    <property type="match status" value="1"/>
</dbReference>
<evidence type="ECO:0000259" key="7">
    <source>
        <dbReference type="PROSITE" id="PS51330"/>
    </source>
</evidence>
<protein>
    <recommendedName>
        <fullName evidence="3">dihydrofolate reductase</fullName>
        <ecNumber evidence="3">1.5.1.3</ecNumber>
    </recommendedName>
</protein>
<evidence type="ECO:0000256" key="2">
    <source>
        <dbReference type="ARBA" id="ARBA00009539"/>
    </source>
</evidence>
<dbReference type="InterPro" id="IPR001796">
    <property type="entry name" value="DHFR_dom"/>
</dbReference>
<keyword evidence="6 8" id="KW-0560">Oxidoreductase</keyword>
<dbReference type="InterPro" id="IPR024072">
    <property type="entry name" value="DHFR-like_dom_sf"/>
</dbReference>
<dbReference type="CDD" id="cd00209">
    <property type="entry name" value="DHFR"/>
    <property type="match status" value="1"/>
</dbReference>
<dbReference type="PROSITE" id="PS51330">
    <property type="entry name" value="DHFR_2"/>
    <property type="match status" value="1"/>
</dbReference>
<evidence type="ECO:0000256" key="4">
    <source>
        <dbReference type="ARBA" id="ARBA00022563"/>
    </source>
</evidence>
<dbReference type="Gene3D" id="3.40.430.10">
    <property type="entry name" value="Dihydrofolate Reductase, subunit A"/>
    <property type="match status" value="1"/>
</dbReference>
<evidence type="ECO:0000313" key="8">
    <source>
        <dbReference type="EMBL" id="VYS97979.1"/>
    </source>
</evidence>
<dbReference type="SUPFAM" id="SSF53597">
    <property type="entry name" value="Dihydrofolate reductase-like"/>
    <property type="match status" value="1"/>
</dbReference>
<proteinExistence type="inferred from homology"/>
<comment type="pathway">
    <text evidence="1">Cofactor biosynthesis; tetrahydrofolate biosynthesis; 5,6,7,8-tetrahydrofolate from 7,8-dihydrofolate: step 1/1.</text>
</comment>
<dbReference type="EMBL" id="CACRSM010000002">
    <property type="protein sequence ID" value="VYS97979.1"/>
    <property type="molecule type" value="Genomic_DNA"/>
</dbReference>
<dbReference type="GO" id="GO:0046655">
    <property type="term" value="P:folic acid metabolic process"/>
    <property type="evidence" value="ECO:0007669"/>
    <property type="project" value="TreeGrafter"/>
</dbReference>
<accession>A0A6N2SY57</accession>
<evidence type="ECO:0000256" key="1">
    <source>
        <dbReference type="ARBA" id="ARBA00004903"/>
    </source>
</evidence>
<dbReference type="AlphaFoldDB" id="A0A6N2SY57"/>
<dbReference type="GO" id="GO:0006730">
    <property type="term" value="P:one-carbon metabolic process"/>
    <property type="evidence" value="ECO:0007669"/>
    <property type="project" value="UniProtKB-KW"/>
</dbReference>
<dbReference type="PRINTS" id="PR00070">
    <property type="entry name" value="DHFR"/>
</dbReference>
<reference evidence="8" key="1">
    <citation type="submission" date="2019-11" db="EMBL/GenBank/DDBJ databases">
        <authorList>
            <person name="Feng L."/>
        </authorList>
    </citation>
    <scope>NUCLEOTIDE SEQUENCE</scope>
    <source>
        <strain evidence="8">AodontolyticusLFYP35</strain>
    </source>
</reference>
<dbReference type="GO" id="GO:0046452">
    <property type="term" value="P:dihydrofolate metabolic process"/>
    <property type="evidence" value="ECO:0007669"/>
    <property type="project" value="TreeGrafter"/>
</dbReference>
<comment type="similarity">
    <text evidence="2">Belongs to the dihydrofolate reductase family.</text>
</comment>
<evidence type="ECO:0000256" key="5">
    <source>
        <dbReference type="ARBA" id="ARBA00022857"/>
    </source>
</evidence>
<sequence>MSVVEATSFASNPSVETVSGGKVPVASIWAQTEDGFLGSGKDLLWRVPDDFAHFKSATMNSPIIMGRSSWDALGRPLPGRTSIVVTRDPSLVIDGAEVVHSIDEALLCGQKDAALRGSERVWVTGGAQIYRLAMDVVDELVVSVLDLKEEARARVGSCTSGVYAPEIDPSTWQLDTEASDAQWRGPSGDALRWRIQVFRRI</sequence>
<keyword evidence="4" id="KW-0554">One-carbon metabolism</keyword>
<evidence type="ECO:0000256" key="6">
    <source>
        <dbReference type="ARBA" id="ARBA00023002"/>
    </source>
</evidence>
<organism evidence="8">
    <name type="scientific">Schaalia odontolytica</name>
    <dbReference type="NCBI Taxonomy" id="1660"/>
    <lineage>
        <taxon>Bacteria</taxon>
        <taxon>Bacillati</taxon>
        <taxon>Actinomycetota</taxon>
        <taxon>Actinomycetes</taxon>
        <taxon>Actinomycetales</taxon>
        <taxon>Actinomycetaceae</taxon>
        <taxon>Schaalia</taxon>
    </lineage>
</organism>
<dbReference type="UniPathway" id="UPA00077">
    <property type="reaction ID" value="UER00158"/>
</dbReference>
<dbReference type="GO" id="GO:0046654">
    <property type="term" value="P:tetrahydrofolate biosynthetic process"/>
    <property type="evidence" value="ECO:0007669"/>
    <property type="project" value="UniProtKB-UniPathway"/>
</dbReference>
<dbReference type="GO" id="GO:0004146">
    <property type="term" value="F:dihydrofolate reductase activity"/>
    <property type="evidence" value="ECO:0007669"/>
    <property type="project" value="UniProtKB-EC"/>
</dbReference>
<dbReference type="GO" id="GO:0005829">
    <property type="term" value="C:cytosol"/>
    <property type="evidence" value="ECO:0007669"/>
    <property type="project" value="TreeGrafter"/>
</dbReference>
<feature type="domain" description="DHFR" evidence="7">
    <location>
        <begin position="24"/>
        <end position="200"/>
    </location>
</feature>
<dbReference type="PANTHER" id="PTHR48069">
    <property type="entry name" value="DIHYDROFOLATE REDUCTASE"/>
    <property type="match status" value="1"/>
</dbReference>
<dbReference type="GO" id="GO:0050661">
    <property type="term" value="F:NADP binding"/>
    <property type="evidence" value="ECO:0007669"/>
    <property type="project" value="InterPro"/>
</dbReference>
<dbReference type="EC" id="1.5.1.3" evidence="3"/>
<dbReference type="PANTHER" id="PTHR48069:SF3">
    <property type="entry name" value="DIHYDROFOLATE REDUCTASE"/>
    <property type="match status" value="1"/>
</dbReference>
<evidence type="ECO:0000256" key="3">
    <source>
        <dbReference type="ARBA" id="ARBA00012856"/>
    </source>
</evidence>
<name>A0A6N2SY57_9ACTO</name>
<keyword evidence="5" id="KW-0521">NADP</keyword>
<gene>
    <name evidence="8" type="primary">folA</name>
    <name evidence="8" type="ORF">AOLFYP35_01075</name>
</gene>